<reference evidence="2" key="1">
    <citation type="submission" date="2021-01" db="EMBL/GenBank/DDBJ databases">
        <title>Whole genome shotgun sequence of Planotetraspora thailandica NBRC 104271.</title>
        <authorList>
            <person name="Komaki H."/>
            <person name="Tamura T."/>
        </authorList>
    </citation>
    <scope>NUCLEOTIDE SEQUENCE</scope>
    <source>
        <strain evidence="2">NBRC 104271</strain>
    </source>
</reference>
<proteinExistence type="predicted"/>
<dbReference type="EMBL" id="BOOR01000021">
    <property type="protein sequence ID" value="GII54900.1"/>
    <property type="molecule type" value="Genomic_DNA"/>
</dbReference>
<keyword evidence="1" id="KW-0732">Signal</keyword>
<name>A0A8J3VCK9_9ACTN</name>
<accession>A0A8J3VCK9</accession>
<evidence type="ECO:0000313" key="3">
    <source>
        <dbReference type="Proteomes" id="UP000605992"/>
    </source>
</evidence>
<evidence type="ECO:0000313" key="2">
    <source>
        <dbReference type="EMBL" id="GII54900.1"/>
    </source>
</evidence>
<organism evidence="2 3">
    <name type="scientific">Planotetraspora thailandica</name>
    <dbReference type="NCBI Taxonomy" id="487172"/>
    <lineage>
        <taxon>Bacteria</taxon>
        <taxon>Bacillati</taxon>
        <taxon>Actinomycetota</taxon>
        <taxon>Actinomycetes</taxon>
        <taxon>Streptosporangiales</taxon>
        <taxon>Streptosporangiaceae</taxon>
        <taxon>Planotetraspora</taxon>
    </lineage>
</organism>
<protein>
    <submittedName>
        <fullName evidence="2">Uncharacterized protein</fullName>
    </submittedName>
</protein>
<dbReference type="Proteomes" id="UP000605992">
    <property type="component" value="Unassembled WGS sequence"/>
</dbReference>
<keyword evidence="3" id="KW-1185">Reference proteome</keyword>
<gene>
    <name evidence="2" type="ORF">Pth03_32890</name>
</gene>
<dbReference type="AlphaFoldDB" id="A0A8J3VCK9"/>
<sequence length="122" mass="13185">MRYITRMGTIALSAAFLSIAAQSAASADVNPHAENAMNRAAQFAPNEERNFDRQRNTSERGHLISWVVNTTDRPIKFNGLIGDAVLRNGGGAPSAFNATPIQAAPFTPPRVPTLRGIPFLPR</sequence>
<evidence type="ECO:0000256" key="1">
    <source>
        <dbReference type="SAM" id="SignalP"/>
    </source>
</evidence>
<feature type="chain" id="PRO_5035310372" evidence="1">
    <location>
        <begin position="28"/>
        <end position="122"/>
    </location>
</feature>
<comment type="caution">
    <text evidence="2">The sequence shown here is derived from an EMBL/GenBank/DDBJ whole genome shotgun (WGS) entry which is preliminary data.</text>
</comment>
<feature type="signal peptide" evidence="1">
    <location>
        <begin position="1"/>
        <end position="27"/>
    </location>
</feature>